<dbReference type="InterPro" id="IPR045214">
    <property type="entry name" value="Surf1/Surf4"/>
</dbReference>
<evidence type="ECO:0000313" key="7">
    <source>
        <dbReference type="EMBL" id="GHG94341.1"/>
    </source>
</evidence>
<dbReference type="Proteomes" id="UP000611500">
    <property type="component" value="Unassembled WGS sequence"/>
</dbReference>
<keyword evidence="4 6" id="KW-1133">Transmembrane helix</keyword>
<gene>
    <name evidence="7" type="primary">surf-1</name>
    <name evidence="7" type="ORF">GCM10010961_27400</name>
</gene>
<keyword evidence="8" id="KW-1185">Reference proteome</keyword>
<keyword evidence="6" id="KW-1003">Cell membrane</keyword>
<comment type="similarity">
    <text evidence="2 6">Belongs to the SURF1 family.</text>
</comment>
<evidence type="ECO:0000256" key="5">
    <source>
        <dbReference type="ARBA" id="ARBA00023136"/>
    </source>
</evidence>
<dbReference type="PANTHER" id="PTHR23427:SF2">
    <property type="entry name" value="SURFEIT LOCUS PROTEIN 1"/>
    <property type="match status" value="1"/>
</dbReference>
<dbReference type="CDD" id="cd06662">
    <property type="entry name" value="SURF1"/>
    <property type="match status" value="1"/>
</dbReference>
<evidence type="ECO:0000256" key="2">
    <source>
        <dbReference type="ARBA" id="ARBA00007165"/>
    </source>
</evidence>
<comment type="caution">
    <text evidence="7">The sequence shown here is derived from an EMBL/GenBank/DDBJ whole genome shotgun (WGS) entry which is preliminary data.</text>
</comment>
<dbReference type="RefSeq" id="WP_028093997.1">
    <property type="nucleotide sequence ID" value="NZ_BNAP01000012.1"/>
</dbReference>
<evidence type="ECO:0000256" key="6">
    <source>
        <dbReference type="RuleBase" id="RU363076"/>
    </source>
</evidence>
<comment type="caution">
    <text evidence="6">Lacks conserved residue(s) required for the propagation of feature annotation.</text>
</comment>
<protein>
    <recommendedName>
        <fullName evidence="6">SURF1-like protein</fullName>
    </recommendedName>
</protein>
<dbReference type="PANTHER" id="PTHR23427">
    <property type="entry name" value="SURFEIT LOCUS PROTEIN"/>
    <property type="match status" value="1"/>
</dbReference>
<comment type="subcellular location">
    <subcellularLocation>
        <location evidence="6">Cell membrane</location>
        <topology evidence="6">Multi-pass membrane protein</topology>
    </subcellularLocation>
    <subcellularLocation>
        <location evidence="1">Membrane</location>
    </subcellularLocation>
</comment>
<reference evidence="7" key="2">
    <citation type="submission" date="2020-09" db="EMBL/GenBank/DDBJ databases">
        <authorList>
            <person name="Sun Q."/>
            <person name="Zhou Y."/>
        </authorList>
    </citation>
    <scope>NUCLEOTIDE SEQUENCE</scope>
    <source>
        <strain evidence="7">CGMCC 1.7081</strain>
    </source>
</reference>
<keyword evidence="5 6" id="KW-0472">Membrane</keyword>
<accession>A0A8J3H7A6</accession>
<dbReference type="Pfam" id="PF02104">
    <property type="entry name" value="SURF1"/>
    <property type="match status" value="1"/>
</dbReference>
<dbReference type="GO" id="GO:0005886">
    <property type="term" value="C:plasma membrane"/>
    <property type="evidence" value="ECO:0007669"/>
    <property type="project" value="UniProtKB-SubCell"/>
</dbReference>
<dbReference type="InterPro" id="IPR002994">
    <property type="entry name" value="Surf1/Shy1"/>
</dbReference>
<evidence type="ECO:0000313" key="8">
    <source>
        <dbReference type="Proteomes" id="UP000611500"/>
    </source>
</evidence>
<feature type="transmembrane region" description="Helical" evidence="6">
    <location>
        <begin position="197"/>
        <end position="215"/>
    </location>
</feature>
<organism evidence="7 8">
    <name type="scientific">Pseudodonghicola xiamenensis</name>
    <dbReference type="NCBI Taxonomy" id="337702"/>
    <lineage>
        <taxon>Bacteria</taxon>
        <taxon>Pseudomonadati</taxon>
        <taxon>Pseudomonadota</taxon>
        <taxon>Alphaproteobacteria</taxon>
        <taxon>Rhodobacterales</taxon>
        <taxon>Paracoccaceae</taxon>
        <taxon>Pseudodonghicola</taxon>
    </lineage>
</organism>
<name>A0A8J3H7A6_9RHOB</name>
<evidence type="ECO:0000256" key="4">
    <source>
        <dbReference type="ARBA" id="ARBA00022989"/>
    </source>
</evidence>
<proteinExistence type="inferred from homology"/>
<dbReference type="PROSITE" id="PS50895">
    <property type="entry name" value="SURF1"/>
    <property type="match status" value="1"/>
</dbReference>
<evidence type="ECO:0000256" key="1">
    <source>
        <dbReference type="ARBA" id="ARBA00004370"/>
    </source>
</evidence>
<sequence>MRRFLFLLLIGLAGAAVLVRLGNWQIQRLSWKQGVLAEIETRIDDAPVSLPADPDPERDRYLAVAVRGTMEPGEIDVLVSTKTLGAGYRVIAPFVTDTGRRILIDRGFIPASDKGAERGTGLMSVTGNLHWPDEIDSFTPDPDRGANIWFARDVPALAKELRTEPVLLIARSETDPAITPLPVSTEGIPNDHLQYAVTWYGLALIWALMTLYFLWRTRARSRSSKE</sequence>
<evidence type="ECO:0000256" key="3">
    <source>
        <dbReference type="ARBA" id="ARBA00022692"/>
    </source>
</evidence>
<keyword evidence="3 6" id="KW-0812">Transmembrane</keyword>
<reference evidence="7" key="1">
    <citation type="journal article" date="2014" name="Int. J. Syst. Evol. Microbiol.">
        <title>Complete genome sequence of Corynebacterium casei LMG S-19264T (=DSM 44701T), isolated from a smear-ripened cheese.</title>
        <authorList>
            <consortium name="US DOE Joint Genome Institute (JGI-PGF)"/>
            <person name="Walter F."/>
            <person name="Albersmeier A."/>
            <person name="Kalinowski J."/>
            <person name="Ruckert C."/>
        </authorList>
    </citation>
    <scope>NUCLEOTIDE SEQUENCE</scope>
    <source>
        <strain evidence="7">CGMCC 1.7081</strain>
    </source>
</reference>
<dbReference type="AlphaFoldDB" id="A0A8J3H7A6"/>
<dbReference type="EMBL" id="BNAP01000012">
    <property type="protein sequence ID" value="GHG94341.1"/>
    <property type="molecule type" value="Genomic_DNA"/>
</dbReference>